<dbReference type="AlphaFoldDB" id="A0A6P5LHD0"/>
<organism evidence="1 2">
    <name type="scientific">Phascolarctos cinereus</name>
    <name type="common">Koala</name>
    <dbReference type="NCBI Taxonomy" id="38626"/>
    <lineage>
        <taxon>Eukaryota</taxon>
        <taxon>Metazoa</taxon>
        <taxon>Chordata</taxon>
        <taxon>Craniata</taxon>
        <taxon>Vertebrata</taxon>
        <taxon>Euteleostomi</taxon>
        <taxon>Mammalia</taxon>
        <taxon>Metatheria</taxon>
        <taxon>Diprotodontia</taxon>
        <taxon>Phascolarctidae</taxon>
        <taxon>Phascolarctos</taxon>
    </lineage>
</organism>
<dbReference type="CTD" id="128344"/>
<keyword evidence="1" id="KW-1185">Reference proteome</keyword>
<dbReference type="GO" id="GO:0031344">
    <property type="term" value="P:regulation of cell projection organization"/>
    <property type="evidence" value="ECO:0007669"/>
    <property type="project" value="TreeGrafter"/>
</dbReference>
<dbReference type="GeneID" id="110218684"/>
<dbReference type="RefSeq" id="XP_020857183.1">
    <property type="nucleotide sequence ID" value="XM_021001524.1"/>
</dbReference>
<dbReference type="InterPro" id="IPR033602">
    <property type="entry name" value="CIMAP3"/>
</dbReference>
<evidence type="ECO:0000313" key="2">
    <source>
        <dbReference type="RefSeq" id="XP_020857183.1"/>
    </source>
</evidence>
<dbReference type="PANTHER" id="PTHR31508:SF2">
    <property type="entry name" value="PROTEIN PITCHFORK"/>
    <property type="match status" value="1"/>
</dbReference>
<proteinExistence type="predicted"/>
<dbReference type="GO" id="GO:0008092">
    <property type="term" value="F:cytoskeletal protein binding"/>
    <property type="evidence" value="ECO:0007669"/>
    <property type="project" value="TreeGrafter"/>
</dbReference>
<accession>A0A6P5LHD0</accession>
<name>A0A6P5LHD0_PHACI</name>
<dbReference type="PANTHER" id="PTHR31508">
    <property type="entry name" value="PROTEIN PITCHFORK"/>
    <property type="match status" value="1"/>
</dbReference>
<reference evidence="2" key="1">
    <citation type="submission" date="2025-08" db="UniProtKB">
        <authorList>
            <consortium name="RefSeq"/>
        </authorList>
    </citation>
    <scope>IDENTIFICATION</scope>
    <source>
        <tissue evidence="2">Spleen</tissue>
    </source>
</reference>
<gene>
    <name evidence="2" type="primary">PIFO</name>
</gene>
<evidence type="ECO:0000313" key="1">
    <source>
        <dbReference type="Proteomes" id="UP000515140"/>
    </source>
</evidence>
<dbReference type="Proteomes" id="UP000515140">
    <property type="component" value="Unplaced"/>
</dbReference>
<protein>
    <submittedName>
        <fullName evidence="2">Protein pitchfork isoform X2</fullName>
    </submittedName>
</protein>
<sequence length="162" mass="18695">MNWEWQLTEAQLKYCFGSCQPRKIFPIHHPPNRIGNKNVPLVGAPHRGPGCYLHEEEVIPKAISPDSLKIKPKCAPPSYAPFNSISNRFDDRPTDSSFFPGPGTYNPETMCCRKVTWPMKFGSPDWAQVPVLKKRTLKTELITDKEFRIHRNREAYLSLYYS</sequence>